<dbReference type="RefSeq" id="WP_123421114.1">
    <property type="nucleotide sequence ID" value="NZ_RJUL01000003.1"/>
</dbReference>
<dbReference type="Proteomes" id="UP000268033">
    <property type="component" value="Unassembled WGS sequence"/>
</dbReference>
<gene>
    <name evidence="1" type="ORF">EDC28_103319</name>
</gene>
<evidence type="ECO:0000313" key="1">
    <source>
        <dbReference type="EMBL" id="ROQ28725.1"/>
    </source>
</evidence>
<dbReference type="EMBL" id="RJUL01000003">
    <property type="protein sequence ID" value="ROQ28725.1"/>
    <property type="molecule type" value="Genomic_DNA"/>
</dbReference>
<name>A0A3N1PJA7_9GAMM</name>
<organism evidence="1 2">
    <name type="scientific">Gallaecimonas pentaromativorans</name>
    <dbReference type="NCBI Taxonomy" id="584787"/>
    <lineage>
        <taxon>Bacteria</taxon>
        <taxon>Pseudomonadati</taxon>
        <taxon>Pseudomonadota</taxon>
        <taxon>Gammaproteobacteria</taxon>
        <taxon>Enterobacterales</taxon>
        <taxon>Gallaecimonadaceae</taxon>
        <taxon>Gallaecimonas</taxon>
    </lineage>
</organism>
<dbReference type="AlphaFoldDB" id="A0A3N1PJA7"/>
<accession>A0A3N1PJA7</accession>
<sequence>MGVDALNLVLNFTDLAGIVDSIEPVQPFTPVSNYFGSEGAAATDGVIAVTGARALAEGVVGLTEKGVAKVAGMRGAAVSDDAGNVIILSKSKFGHTFTSHGEDATEFLMKRAAGSGKPMGQFLDNQAAAKLIQDNLVKLKNGPMSVPSPKGFPARMIMPDGTFPQHRLYVLYQVVKA</sequence>
<reference evidence="1 2" key="1">
    <citation type="submission" date="2018-11" db="EMBL/GenBank/DDBJ databases">
        <title>Genomic Encyclopedia of Type Strains, Phase IV (KMG-IV): sequencing the most valuable type-strain genomes for metagenomic binning, comparative biology and taxonomic classification.</title>
        <authorList>
            <person name="Goeker M."/>
        </authorList>
    </citation>
    <scope>NUCLEOTIDE SEQUENCE [LARGE SCALE GENOMIC DNA]</scope>
    <source>
        <strain evidence="1 2">DSM 21945</strain>
    </source>
</reference>
<protein>
    <submittedName>
        <fullName evidence="1">Uncharacterized protein</fullName>
    </submittedName>
</protein>
<evidence type="ECO:0000313" key="2">
    <source>
        <dbReference type="Proteomes" id="UP000268033"/>
    </source>
</evidence>
<comment type="caution">
    <text evidence="1">The sequence shown here is derived from an EMBL/GenBank/DDBJ whole genome shotgun (WGS) entry which is preliminary data.</text>
</comment>
<keyword evidence="2" id="KW-1185">Reference proteome</keyword>
<proteinExistence type="predicted"/>